<dbReference type="InterPro" id="IPR007076">
    <property type="entry name" value="TfoX_N"/>
</dbReference>
<dbReference type="EMBL" id="QEYD01000008">
    <property type="protein sequence ID" value="PWE27952.1"/>
    <property type="molecule type" value="Genomic_DNA"/>
</dbReference>
<comment type="caution">
    <text evidence="2">The sequence shown here is derived from an EMBL/GenBank/DDBJ whole genome shotgun (WGS) entry which is preliminary data.</text>
</comment>
<gene>
    <name evidence="2" type="ORF">C4N9_13940</name>
</gene>
<accession>A0A2U2C7X1</accession>
<organism evidence="2 3">
    <name type="scientific">Pararhodobacter marinus</name>
    <dbReference type="NCBI Taxonomy" id="2184063"/>
    <lineage>
        <taxon>Bacteria</taxon>
        <taxon>Pseudomonadati</taxon>
        <taxon>Pseudomonadota</taxon>
        <taxon>Alphaproteobacteria</taxon>
        <taxon>Rhodobacterales</taxon>
        <taxon>Paracoccaceae</taxon>
        <taxon>Pararhodobacter</taxon>
    </lineage>
</organism>
<evidence type="ECO:0000313" key="2">
    <source>
        <dbReference type="EMBL" id="PWE27952.1"/>
    </source>
</evidence>
<name>A0A2U2C7X1_9RHOB</name>
<sequence>MASSAETVAFMREQLSGAGMVEAKRMFGEWGLYLDGKFIGVICDDTLYLKDLPGARAAFPEAETAPPYPGAKPALVASPLLDEPERLCRVARAVWDDLPVPRPKTPRKKP</sequence>
<keyword evidence="3" id="KW-1185">Reference proteome</keyword>
<proteinExistence type="predicted"/>
<evidence type="ECO:0000259" key="1">
    <source>
        <dbReference type="Pfam" id="PF04993"/>
    </source>
</evidence>
<dbReference type="Proteomes" id="UP000244940">
    <property type="component" value="Unassembled WGS sequence"/>
</dbReference>
<dbReference type="AlphaFoldDB" id="A0A2U2C7X1"/>
<protein>
    <submittedName>
        <fullName evidence="2">Competence protein TfoX</fullName>
    </submittedName>
</protein>
<reference evidence="2 3" key="1">
    <citation type="submission" date="2018-05" db="EMBL/GenBank/DDBJ databases">
        <title>Pararhodobacter marina sp. nov., isolated from deep-sea water of the Indian Ocean.</title>
        <authorList>
            <person name="Lai Q.Sr."/>
            <person name="Liu X."/>
            <person name="Shao Z."/>
        </authorList>
    </citation>
    <scope>NUCLEOTIDE SEQUENCE [LARGE SCALE GENOMIC DNA]</scope>
    <source>
        <strain evidence="2 3">CIC4N-9</strain>
    </source>
</reference>
<dbReference type="Gene3D" id="3.30.1460.30">
    <property type="entry name" value="YgaC/TfoX-N like chaperone"/>
    <property type="match status" value="1"/>
</dbReference>
<dbReference type="SUPFAM" id="SSF159894">
    <property type="entry name" value="YgaC/TfoX-N like"/>
    <property type="match status" value="1"/>
</dbReference>
<feature type="domain" description="TfoX N-terminal" evidence="1">
    <location>
        <begin position="13"/>
        <end position="96"/>
    </location>
</feature>
<dbReference type="GeneID" id="94365992"/>
<dbReference type="RefSeq" id="WP_109533948.1">
    <property type="nucleotide sequence ID" value="NZ_QEYD01000008.1"/>
</dbReference>
<dbReference type="Pfam" id="PF04993">
    <property type="entry name" value="TfoX_N"/>
    <property type="match status" value="1"/>
</dbReference>
<dbReference type="OrthoDB" id="1524907at2"/>
<evidence type="ECO:0000313" key="3">
    <source>
        <dbReference type="Proteomes" id="UP000244940"/>
    </source>
</evidence>